<dbReference type="NCBIfam" id="NF002461">
    <property type="entry name" value="PRK01663.1"/>
    <property type="match status" value="1"/>
</dbReference>
<dbReference type="GO" id="GO:0070778">
    <property type="term" value="P:L-aspartate transmembrane transport"/>
    <property type="evidence" value="ECO:0007669"/>
    <property type="project" value="TreeGrafter"/>
</dbReference>
<evidence type="ECO:0000256" key="9">
    <source>
        <dbReference type="HAMAP-Rule" id="MF_01300"/>
    </source>
</evidence>
<feature type="transmembrane region" description="Helical" evidence="9">
    <location>
        <begin position="21"/>
        <end position="38"/>
    </location>
</feature>
<feature type="transmembrane region" description="Helical" evidence="9">
    <location>
        <begin position="200"/>
        <end position="220"/>
    </location>
</feature>
<reference evidence="10 11" key="1">
    <citation type="submission" date="2019-01" db="EMBL/GenBank/DDBJ databases">
        <title>Pseudoxanthomonas composti sp. nov., isolated from compost.</title>
        <authorList>
            <person name="Yang G."/>
        </authorList>
    </citation>
    <scope>NUCLEOTIDE SEQUENCE [LARGE SCALE GENOMIC DNA]</scope>
    <source>
        <strain evidence="10 11">GSS15</strain>
    </source>
</reference>
<dbReference type="GO" id="GO:0015366">
    <property type="term" value="F:malate:proton symporter activity"/>
    <property type="evidence" value="ECO:0007669"/>
    <property type="project" value="TreeGrafter"/>
</dbReference>
<dbReference type="PROSITE" id="PS00714">
    <property type="entry name" value="NA_DICARBOXYL_SYMP_2"/>
    <property type="match status" value="1"/>
</dbReference>
<organism evidence="10 11">
    <name type="scientific">Pseudoxanthomonas composti</name>
    <dbReference type="NCBI Taxonomy" id="2137479"/>
    <lineage>
        <taxon>Bacteria</taxon>
        <taxon>Pseudomonadati</taxon>
        <taxon>Pseudomonadota</taxon>
        <taxon>Gammaproteobacteria</taxon>
        <taxon>Lysobacterales</taxon>
        <taxon>Lysobacteraceae</taxon>
        <taxon>Pseudoxanthomonas</taxon>
    </lineage>
</organism>
<feature type="transmembrane region" description="Helical" evidence="9">
    <location>
        <begin position="162"/>
        <end position="179"/>
    </location>
</feature>
<evidence type="ECO:0000256" key="4">
    <source>
        <dbReference type="ARBA" id="ARBA00022475"/>
    </source>
</evidence>
<accession>A0A4Q1JW74</accession>
<dbReference type="Proteomes" id="UP000289784">
    <property type="component" value="Unassembled WGS sequence"/>
</dbReference>
<dbReference type="InterPro" id="IPR023954">
    <property type="entry name" value="C4_dicarb_transport"/>
</dbReference>
<comment type="similarity">
    <text evidence="2 9">Belongs to the dicarboxylate/amino acid:cation symporter (DAACS) (TC 2.A.23) family.</text>
</comment>
<evidence type="ECO:0000256" key="1">
    <source>
        <dbReference type="ARBA" id="ARBA00004651"/>
    </source>
</evidence>
<dbReference type="Pfam" id="PF00375">
    <property type="entry name" value="SDF"/>
    <property type="match status" value="1"/>
</dbReference>
<dbReference type="InterPro" id="IPR001991">
    <property type="entry name" value="Na-dicarboxylate_symporter"/>
</dbReference>
<dbReference type="FunFam" id="1.10.3860.10:FF:000001">
    <property type="entry name" value="C4-dicarboxylate transport protein"/>
    <property type="match status" value="1"/>
</dbReference>
<comment type="function">
    <text evidence="9">Responsible for the transport of dicarboxylates such as succinate, fumarate, and malate across the membrane.</text>
</comment>
<keyword evidence="3 9" id="KW-0813">Transport</keyword>
<dbReference type="InterPro" id="IPR018107">
    <property type="entry name" value="Na-dicarboxylate_symporter_CS"/>
</dbReference>
<dbReference type="GO" id="GO:0015141">
    <property type="term" value="F:succinate transmembrane transporter activity"/>
    <property type="evidence" value="ECO:0007669"/>
    <property type="project" value="TreeGrafter"/>
</dbReference>
<comment type="caution">
    <text evidence="10">The sequence shown here is derived from an EMBL/GenBank/DDBJ whole genome shotgun (WGS) entry which is preliminary data.</text>
</comment>
<sequence>MLPSSSPTPAVPVKLPLYRQLYFQVVVAIVLGALLGHFEPAFATSLKPLGDAFIKLVKMIITPVIFLTIVTGIASMTHLKAVGRVFGKAMAYFLFFSTLALVIGMVVAHVVQPGAGMNVNIADLDQGAVNEYVQKTHDLTITGFLMDIIPKTLLSAFVDGNILQTLFVAVLFGIALALVGERGKPVLAFFEALTAPVFRLVHILMKAAPIGAFGAIAFTIGKYGLEVLVNLAWLVGSFYITSLLFVLVVLGLVARLCGFSVLKLIRYLKAELLLVLGTSSSESALPSLMEKMENAGCKKTVVGLVVPTGYSFNLDGTNIYMTLAALFIAQATNVELSLGQQITLLLVAMLSSKGAAGVTGAGFITLAATLAVVPDVPVAGMALILGVDRFMSECRSLTNFIGNAVATVVVSRWENALDYTALNRALDGKAVDPDDLPLTAGSPAEQA</sequence>
<evidence type="ECO:0000313" key="11">
    <source>
        <dbReference type="Proteomes" id="UP000289784"/>
    </source>
</evidence>
<evidence type="ECO:0000256" key="3">
    <source>
        <dbReference type="ARBA" id="ARBA00022448"/>
    </source>
</evidence>
<dbReference type="PRINTS" id="PR00173">
    <property type="entry name" value="EDTRNSPORT"/>
</dbReference>
<keyword evidence="5 9" id="KW-0812">Transmembrane</keyword>
<evidence type="ECO:0000256" key="8">
    <source>
        <dbReference type="ARBA" id="ARBA00023136"/>
    </source>
</evidence>
<feature type="transmembrane region" description="Helical" evidence="9">
    <location>
        <begin position="232"/>
        <end position="257"/>
    </location>
</feature>
<dbReference type="PANTHER" id="PTHR42865:SF1">
    <property type="entry name" value="AEROBIC C4-DICARBOXYLATE TRANSPORT PROTEIN"/>
    <property type="match status" value="1"/>
</dbReference>
<keyword evidence="11" id="KW-1185">Reference proteome</keyword>
<keyword evidence="8 9" id="KW-0472">Membrane</keyword>
<feature type="transmembrane region" description="Helical" evidence="9">
    <location>
        <begin position="91"/>
        <end position="111"/>
    </location>
</feature>
<dbReference type="GO" id="GO:0015138">
    <property type="term" value="F:fumarate transmembrane transporter activity"/>
    <property type="evidence" value="ECO:0007669"/>
    <property type="project" value="TreeGrafter"/>
</dbReference>
<keyword evidence="7 9" id="KW-1133">Transmembrane helix</keyword>
<comment type="caution">
    <text evidence="9">Lacks conserved residue(s) required for the propagation of feature annotation.</text>
</comment>
<dbReference type="InterPro" id="IPR036458">
    <property type="entry name" value="Na:dicarbo_symporter_sf"/>
</dbReference>
<dbReference type="Gene3D" id="1.10.3860.10">
    <property type="entry name" value="Sodium:dicarboxylate symporter"/>
    <property type="match status" value="1"/>
</dbReference>
<evidence type="ECO:0000256" key="5">
    <source>
        <dbReference type="ARBA" id="ARBA00022692"/>
    </source>
</evidence>
<comment type="subcellular location">
    <subcellularLocation>
        <location evidence="1 9">Cell membrane</location>
        <topology evidence="1 9">Multi-pass membrane protein</topology>
    </subcellularLocation>
</comment>
<evidence type="ECO:0000256" key="7">
    <source>
        <dbReference type="ARBA" id="ARBA00022989"/>
    </source>
</evidence>
<dbReference type="GO" id="GO:0005886">
    <property type="term" value="C:plasma membrane"/>
    <property type="evidence" value="ECO:0007669"/>
    <property type="project" value="UniProtKB-SubCell"/>
</dbReference>
<protein>
    <recommendedName>
        <fullName evidence="9">C4-dicarboxylate transport protein</fullName>
    </recommendedName>
</protein>
<proteinExistence type="inferred from homology"/>
<evidence type="ECO:0000256" key="6">
    <source>
        <dbReference type="ARBA" id="ARBA00022847"/>
    </source>
</evidence>
<feature type="transmembrane region" description="Helical" evidence="9">
    <location>
        <begin position="58"/>
        <end position="79"/>
    </location>
</feature>
<keyword evidence="4 9" id="KW-1003">Cell membrane</keyword>
<dbReference type="RefSeq" id="WP_129470648.1">
    <property type="nucleotide sequence ID" value="NZ_SAWZ01000003.1"/>
</dbReference>
<dbReference type="HAMAP" id="MF_01300">
    <property type="entry name" value="C4_dicarb_transport"/>
    <property type="match status" value="1"/>
</dbReference>
<evidence type="ECO:0000313" key="10">
    <source>
        <dbReference type="EMBL" id="RXR06541.1"/>
    </source>
</evidence>
<dbReference type="PANTHER" id="PTHR42865">
    <property type="entry name" value="PROTON/GLUTAMATE-ASPARTATE SYMPORTER"/>
    <property type="match status" value="1"/>
</dbReference>
<dbReference type="PROSITE" id="PS00713">
    <property type="entry name" value="NA_DICARBOXYL_SYMP_1"/>
    <property type="match status" value="1"/>
</dbReference>
<dbReference type="AlphaFoldDB" id="A0A4Q1JW74"/>
<dbReference type="EMBL" id="SAWZ01000003">
    <property type="protein sequence ID" value="RXR06541.1"/>
    <property type="molecule type" value="Genomic_DNA"/>
</dbReference>
<dbReference type="OrthoDB" id="9766690at2"/>
<evidence type="ECO:0000256" key="2">
    <source>
        <dbReference type="ARBA" id="ARBA00006148"/>
    </source>
</evidence>
<gene>
    <name evidence="9" type="primary">dctA</name>
    <name evidence="10" type="ORF">EPA99_07825</name>
</gene>
<name>A0A4Q1JW74_9GAMM</name>
<dbReference type="SUPFAM" id="SSF118215">
    <property type="entry name" value="Proton glutamate symport protein"/>
    <property type="match status" value="1"/>
</dbReference>
<dbReference type="NCBIfam" id="NF009587">
    <property type="entry name" value="PRK13027.1"/>
    <property type="match status" value="1"/>
</dbReference>
<keyword evidence="6 9" id="KW-0769">Symport</keyword>